<sequence>MHPVEKFSDSSADDCKLPAAKTARGAATDGHGPVPGASVPLPGVLTAVSYRTSSSLPTFASRNSYAKLSFDGNPSTDTKLRWLSAVNKVFQLQRDLAEVKMAAITLRFVYISRQRTDIIERVKSGEFLSLSLIPHDAPDLALRKAVHSLVSRCTAIEDCFAALDARIDGLVAVHTATATKLATLVESRQAVMSTVATITERMDTVASRLERLCDLFPVPSTPSTGHSSTSSTLSTLSTSTTSSRSLSSKHKVRW</sequence>
<evidence type="ECO:0000313" key="2">
    <source>
        <dbReference type="EMBL" id="MPC33900.1"/>
    </source>
</evidence>
<feature type="compositionally biased region" description="Low complexity" evidence="1">
    <location>
        <begin position="221"/>
        <end position="246"/>
    </location>
</feature>
<dbReference type="OrthoDB" id="6376548at2759"/>
<organism evidence="2 3">
    <name type="scientific">Portunus trituberculatus</name>
    <name type="common">Swimming crab</name>
    <name type="synonym">Neptunus trituberculatus</name>
    <dbReference type="NCBI Taxonomy" id="210409"/>
    <lineage>
        <taxon>Eukaryota</taxon>
        <taxon>Metazoa</taxon>
        <taxon>Ecdysozoa</taxon>
        <taxon>Arthropoda</taxon>
        <taxon>Crustacea</taxon>
        <taxon>Multicrustacea</taxon>
        <taxon>Malacostraca</taxon>
        <taxon>Eumalacostraca</taxon>
        <taxon>Eucarida</taxon>
        <taxon>Decapoda</taxon>
        <taxon>Pleocyemata</taxon>
        <taxon>Brachyura</taxon>
        <taxon>Eubrachyura</taxon>
        <taxon>Portunoidea</taxon>
        <taxon>Portunidae</taxon>
        <taxon>Portuninae</taxon>
        <taxon>Portunus</taxon>
    </lineage>
</organism>
<keyword evidence="3" id="KW-1185">Reference proteome</keyword>
<name>A0A5B7EHG1_PORTR</name>
<evidence type="ECO:0000256" key="1">
    <source>
        <dbReference type="SAM" id="MobiDB-lite"/>
    </source>
</evidence>
<protein>
    <submittedName>
        <fullName evidence="2">Uncharacterized protein</fullName>
    </submittedName>
</protein>
<dbReference type="AlphaFoldDB" id="A0A5B7EHG1"/>
<reference evidence="2 3" key="1">
    <citation type="submission" date="2019-05" db="EMBL/GenBank/DDBJ databases">
        <title>Another draft genome of Portunus trituberculatus and its Hox gene families provides insights of decapod evolution.</title>
        <authorList>
            <person name="Jeong J.-H."/>
            <person name="Song I."/>
            <person name="Kim S."/>
            <person name="Choi T."/>
            <person name="Kim D."/>
            <person name="Ryu S."/>
            <person name="Kim W."/>
        </authorList>
    </citation>
    <scope>NUCLEOTIDE SEQUENCE [LARGE SCALE GENOMIC DNA]</scope>
    <source>
        <tissue evidence="2">Muscle</tissue>
    </source>
</reference>
<gene>
    <name evidence="2" type="ORF">E2C01_027268</name>
</gene>
<proteinExistence type="predicted"/>
<accession>A0A5B7EHG1</accession>
<feature type="region of interest" description="Disordered" evidence="1">
    <location>
        <begin position="220"/>
        <end position="254"/>
    </location>
</feature>
<dbReference type="Proteomes" id="UP000324222">
    <property type="component" value="Unassembled WGS sequence"/>
</dbReference>
<evidence type="ECO:0000313" key="3">
    <source>
        <dbReference type="Proteomes" id="UP000324222"/>
    </source>
</evidence>
<comment type="caution">
    <text evidence="2">The sequence shown here is derived from an EMBL/GenBank/DDBJ whole genome shotgun (WGS) entry which is preliminary data.</text>
</comment>
<dbReference type="EMBL" id="VSRR010002937">
    <property type="protein sequence ID" value="MPC33900.1"/>
    <property type="molecule type" value="Genomic_DNA"/>
</dbReference>